<evidence type="ECO:0000313" key="3">
    <source>
        <dbReference type="Proteomes" id="UP001243846"/>
    </source>
</evidence>
<keyword evidence="3" id="KW-1185">Reference proteome</keyword>
<dbReference type="EMBL" id="JAUFRC010000003">
    <property type="protein sequence ID" value="MDN3714066.1"/>
    <property type="molecule type" value="Genomic_DNA"/>
</dbReference>
<dbReference type="Proteomes" id="UP001243846">
    <property type="component" value="Unassembled WGS sequence"/>
</dbReference>
<feature type="region of interest" description="Disordered" evidence="1">
    <location>
        <begin position="586"/>
        <end position="615"/>
    </location>
</feature>
<reference evidence="3" key="1">
    <citation type="journal article" date="2019" name="Int. J. Syst. Evol. Microbiol.">
        <title>The Global Catalogue of Microorganisms (GCM) 10K type strain sequencing project: providing services to taxonomists for standard genome sequencing and annotation.</title>
        <authorList>
            <consortium name="The Broad Institute Genomics Platform"/>
            <consortium name="The Broad Institute Genome Sequencing Center for Infectious Disease"/>
            <person name="Wu L."/>
            <person name="Ma J."/>
        </authorList>
    </citation>
    <scope>NUCLEOTIDE SEQUENCE [LARGE SCALE GENOMIC DNA]</scope>
    <source>
        <strain evidence="3">CECT 8482</strain>
    </source>
</reference>
<sequence length="650" mass="69564">MAALRRAAPATEADQARFRALEDQRIALDTRIADRAPRLAEADARLAQLAPDPVLDEARAAIAAAEALRPEHEAALKDLPRRRAERDEEGDNLRLALARLDQSGADPAALILDVARLSQLRGLLTRFSGLEAEAARAGLEAERAASRLRLAETEAQASGAPEDGAVLHQLIATLRGRELADGLARARTLREMTRAELATAMRGLLPWRGTPEDLAALPVPADWQWVALEARAETTRQAEADARRARDSSFEARDLARQEAALRDARGQAQSLHLAAATDARARREALWSDHRAALDPASAQAFEAALREDDRLSALFAQALAEEERRGAADAALTRAEANAARDEGLWQGADAARRAHLDEVAALASALALDAPDLAALGQWIERRDEALRRIAAQDQAEAAVLQAEAARDGAARALAQALGREGGDGAGFDLLWSEALARDAAAEKHLAERRRLAEMRSDLAGRDEDLARASAALADWRAAWDQAAAGSLLAGRALDPAAVGALLDGLEALGKSALAHGSLADRIVKMEANSAAFQRAAAAVLTMLSCPKLRLGPMFWRGSERPKAATASAASCRQVLRSNSNLRRATRRRVPKTARQSPPWRANSPCPPRNRCSGGPAFRSACRASGVLSRREPSFPRNRGIAARSCG</sequence>
<organism evidence="2 3">
    <name type="scientific">Paracoccus cavernae</name>
    <dbReference type="NCBI Taxonomy" id="1571207"/>
    <lineage>
        <taxon>Bacteria</taxon>
        <taxon>Pseudomonadati</taxon>
        <taxon>Pseudomonadota</taxon>
        <taxon>Alphaproteobacteria</taxon>
        <taxon>Rhodobacterales</taxon>
        <taxon>Paracoccaceae</taxon>
        <taxon>Paracoccus</taxon>
    </lineage>
</organism>
<protein>
    <recommendedName>
        <fullName evidence="4">Exonuclease SbcC</fullName>
    </recommendedName>
</protein>
<name>A0ABT8DE84_9RHOB</name>
<proteinExistence type="predicted"/>
<evidence type="ECO:0000256" key="1">
    <source>
        <dbReference type="SAM" id="MobiDB-lite"/>
    </source>
</evidence>
<evidence type="ECO:0008006" key="4">
    <source>
        <dbReference type="Google" id="ProtNLM"/>
    </source>
</evidence>
<accession>A0ABT8DE84</accession>
<evidence type="ECO:0000313" key="2">
    <source>
        <dbReference type="EMBL" id="MDN3714066.1"/>
    </source>
</evidence>
<comment type="caution">
    <text evidence="2">The sequence shown here is derived from an EMBL/GenBank/DDBJ whole genome shotgun (WGS) entry which is preliminary data.</text>
</comment>
<gene>
    <name evidence="2" type="ORF">QWZ10_23915</name>
</gene>